<keyword evidence="2" id="KW-0378">Hydrolase</keyword>
<dbReference type="PROSITE" id="PS51194">
    <property type="entry name" value="HELICASE_CTER"/>
    <property type="match status" value="1"/>
</dbReference>
<dbReference type="InParanoid" id="L2GP36"/>
<evidence type="ECO:0008006" key="8">
    <source>
        <dbReference type="Google" id="ProtNLM"/>
    </source>
</evidence>
<evidence type="ECO:0000256" key="1">
    <source>
        <dbReference type="ARBA" id="ARBA00022741"/>
    </source>
</evidence>
<proteinExistence type="predicted"/>
<dbReference type="OMA" id="WTNDETK"/>
<organism evidence="6 7">
    <name type="scientific">Vittaforma corneae (strain ATCC 50505)</name>
    <name type="common">Microsporidian parasite</name>
    <name type="synonym">Nosema corneum</name>
    <dbReference type="NCBI Taxonomy" id="993615"/>
    <lineage>
        <taxon>Eukaryota</taxon>
        <taxon>Fungi</taxon>
        <taxon>Fungi incertae sedis</taxon>
        <taxon>Microsporidia</taxon>
        <taxon>Nosematidae</taxon>
        <taxon>Vittaforma</taxon>
    </lineage>
</organism>
<dbReference type="SMART" id="SM00487">
    <property type="entry name" value="DEXDc"/>
    <property type="match status" value="1"/>
</dbReference>
<dbReference type="VEuPathDB" id="MicrosporidiaDB:VICG_00675"/>
<accession>L2GP36</accession>
<dbReference type="PANTHER" id="PTHR45766">
    <property type="entry name" value="DNA ANNEALING HELICASE AND ENDONUCLEASE ZRANB3 FAMILY MEMBER"/>
    <property type="match status" value="1"/>
</dbReference>
<dbReference type="GeneID" id="19881391"/>
<dbReference type="GO" id="GO:0016787">
    <property type="term" value="F:hydrolase activity"/>
    <property type="evidence" value="ECO:0007669"/>
    <property type="project" value="UniProtKB-KW"/>
</dbReference>
<dbReference type="GO" id="GO:0005524">
    <property type="term" value="F:ATP binding"/>
    <property type="evidence" value="ECO:0007669"/>
    <property type="project" value="InterPro"/>
</dbReference>
<keyword evidence="3" id="KW-0067">ATP-binding</keyword>
<evidence type="ECO:0000313" key="7">
    <source>
        <dbReference type="Proteomes" id="UP000011082"/>
    </source>
</evidence>
<evidence type="ECO:0000259" key="5">
    <source>
        <dbReference type="PROSITE" id="PS51194"/>
    </source>
</evidence>
<dbReference type="SUPFAM" id="SSF52540">
    <property type="entry name" value="P-loop containing nucleoside triphosphate hydrolases"/>
    <property type="match status" value="2"/>
</dbReference>
<dbReference type="Gene3D" id="3.40.50.300">
    <property type="entry name" value="P-loop containing nucleotide triphosphate hydrolases"/>
    <property type="match status" value="1"/>
</dbReference>
<dbReference type="Pfam" id="PF00176">
    <property type="entry name" value="SNF2-rel_dom"/>
    <property type="match status" value="1"/>
</dbReference>
<dbReference type="GO" id="GO:0043596">
    <property type="term" value="C:nuclear replication fork"/>
    <property type="evidence" value="ECO:0007669"/>
    <property type="project" value="TreeGrafter"/>
</dbReference>
<evidence type="ECO:0000313" key="6">
    <source>
        <dbReference type="EMBL" id="ELA42275.1"/>
    </source>
</evidence>
<sequence>MDGKKLPYEQLMWKSINKTREKVLNLPFQTQNENKSRSSVKIEKNDLQVEDSKNITTPFKVKISLNKNCRVLLKPSNKLIALVLSKLPRSSYDTKSNEWTFDVEYYEEVVKELVKSKIIFDKIPQGTITLAKRTYKNDSYDLQGGIYDILMAFQREAVNFAINRNGRILLADDMGLGKTIQALAIANYYKLEYPLLILSPASLCYNWLDSVQRFLSEEACIIREKTDFGCRIAIMSYNLAVNFIDVLNTCKYGVIICDECHYLKSMNSKRTKLLLPLLQKSSRLIMISGTPATSRPLELYPIICALDRGLYPSFQVYGSRYCDGRKIGTFFDYRGCSNAVELSAVIEKAFMIRRVKDNVLNQLPKKFRRQIFLDTRASESTTLKKGELFGDNLDTRIMQEYNQASIIKREPVIKYMEGIIEKKIKCIVFAHHKEMLDALESFCVEKQIKYIRIDGATQSTKRQNLVDMFQNDENIRIAILSLTACSTGLTLTSGKAVIFAELYWNPGTMLQAEDRVHRIGQCDNVDIHYLVAKNTIDEMVWPKLLKKLTVLESLGISKNELRHVKGTNVDEPVQQRLEFKRID</sequence>
<dbReference type="EMBL" id="JH370133">
    <property type="protein sequence ID" value="ELA42275.1"/>
    <property type="molecule type" value="Genomic_DNA"/>
</dbReference>
<dbReference type="PROSITE" id="PS51192">
    <property type="entry name" value="HELICASE_ATP_BIND_1"/>
    <property type="match status" value="1"/>
</dbReference>
<feature type="domain" description="Helicase C-terminal" evidence="5">
    <location>
        <begin position="411"/>
        <end position="570"/>
    </location>
</feature>
<dbReference type="GO" id="GO:0031297">
    <property type="term" value="P:replication fork processing"/>
    <property type="evidence" value="ECO:0007669"/>
    <property type="project" value="TreeGrafter"/>
</dbReference>
<dbReference type="AlphaFoldDB" id="L2GP36"/>
<keyword evidence="7" id="KW-1185">Reference proteome</keyword>
<protein>
    <recommendedName>
        <fullName evidence="8">SWI/SNF-related matrix-associated actin-dependent regulator of chromatin subfamily A-like protein 1</fullName>
    </recommendedName>
</protein>
<gene>
    <name evidence="6" type="ORF">VICG_00675</name>
</gene>
<keyword evidence="1" id="KW-0547">Nucleotide-binding</keyword>
<dbReference type="InterPro" id="IPR014001">
    <property type="entry name" value="Helicase_ATP-bd"/>
</dbReference>
<dbReference type="RefSeq" id="XP_007604126.1">
    <property type="nucleotide sequence ID" value="XM_007604064.1"/>
</dbReference>
<dbReference type="InterPro" id="IPR038718">
    <property type="entry name" value="SNF2-like_sf"/>
</dbReference>
<dbReference type="HOGENOM" id="CLU_000315_33_4_1"/>
<dbReference type="GO" id="GO:0006281">
    <property type="term" value="P:DNA repair"/>
    <property type="evidence" value="ECO:0007669"/>
    <property type="project" value="TreeGrafter"/>
</dbReference>
<dbReference type="InterPro" id="IPR049730">
    <property type="entry name" value="SNF2/RAD54-like_C"/>
</dbReference>
<feature type="domain" description="Helicase ATP-binding" evidence="4">
    <location>
        <begin position="159"/>
        <end position="309"/>
    </location>
</feature>
<dbReference type="Gene3D" id="3.40.50.10810">
    <property type="entry name" value="Tandem AAA-ATPase domain"/>
    <property type="match status" value="1"/>
</dbReference>
<evidence type="ECO:0000259" key="4">
    <source>
        <dbReference type="PROSITE" id="PS51192"/>
    </source>
</evidence>
<evidence type="ECO:0000256" key="2">
    <source>
        <dbReference type="ARBA" id="ARBA00022801"/>
    </source>
</evidence>
<dbReference type="STRING" id="993615.L2GP36"/>
<dbReference type="Proteomes" id="UP000011082">
    <property type="component" value="Unassembled WGS sequence"/>
</dbReference>
<evidence type="ECO:0000256" key="3">
    <source>
        <dbReference type="ARBA" id="ARBA00022840"/>
    </source>
</evidence>
<dbReference type="InterPro" id="IPR000330">
    <property type="entry name" value="SNF2_N"/>
</dbReference>
<dbReference type="CDD" id="cd18793">
    <property type="entry name" value="SF2_C_SNF"/>
    <property type="match status" value="1"/>
</dbReference>
<reference evidence="7" key="1">
    <citation type="submission" date="2011-05" db="EMBL/GenBank/DDBJ databases">
        <title>The genome sequence of Vittaforma corneae strain ATCC 50505.</title>
        <authorList>
            <consortium name="The Broad Institute Genome Sequencing Platform"/>
            <person name="Cuomo C."/>
            <person name="Didier E."/>
            <person name="Bowers L."/>
            <person name="Young S.K."/>
            <person name="Zeng Q."/>
            <person name="Gargeya S."/>
            <person name="Fitzgerald M."/>
            <person name="Haas B."/>
            <person name="Abouelleil A."/>
            <person name="Alvarado L."/>
            <person name="Arachchi H.M."/>
            <person name="Berlin A."/>
            <person name="Chapman S.B."/>
            <person name="Gearin G."/>
            <person name="Goldberg J."/>
            <person name="Griggs A."/>
            <person name="Gujja S."/>
            <person name="Hansen M."/>
            <person name="Heiman D."/>
            <person name="Howarth C."/>
            <person name="Larimer J."/>
            <person name="Lui A."/>
            <person name="MacDonald P.J.P."/>
            <person name="McCowen C."/>
            <person name="Montmayeur A."/>
            <person name="Murphy C."/>
            <person name="Neiman D."/>
            <person name="Pearson M."/>
            <person name="Priest M."/>
            <person name="Roberts A."/>
            <person name="Saif S."/>
            <person name="Shea T."/>
            <person name="Sisk P."/>
            <person name="Stolte C."/>
            <person name="Sykes S."/>
            <person name="Wortman J."/>
            <person name="Nusbaum C."/>
            <person name="Birren B."/>
        </authorList>
    </citation>
    <scope>NUCLEOTIDE SEQUENCE [LARGE SCALE GENOMIC DNA]</scope>
    <source>
        <strain evidence="7">ATCC 50505</strain>
    </source>
</reference>
<dbReference type="OrthoDB" id="448448at2759"/>
<dbReference type="InterPro" id="IPR027417">
    <property type="entry name" value="P-loop_NTPase"/>
</dbReference>
<dbReference type="PANTHER" id="PTHR45766:SF6">
    <property type="entry name" value="SWI_SNF-RELATED MATRIX-ASSOCIATED ACTIN-DEPENDENT REGULATOR OF CHROMATIN SUBFAMILY A-LIKE PROTEIN 1"/>
    <property type="match status" value="1"/>
</dbReference>
<dbReference type="Pfam" id="PF00271">
    <property type="entry name" value="Helicase_C"/>
    <property type="match status" value="1"/>
</dbReference>
<dbReference type="InterPro" id="IPR001650">
    <property type="entry name" value="Helicase_C-like"/>
</dbReference>
<name>L2GP36_VITCO</name>
<dbReference type="SMART" id="SM00490">
    <property type="entry name" value="HELICc"/>
    <property type="match status" value="1"/>
</dbReference>